<dbReference type="RefSeq" id="WP_148456566.1">
    <property type="nucleotide sequence ID" value="NZ_VSFC01000052.1"/>
</dbReference>
<evidence type="ECO:0000313" key="2">
    <source>
        <dbReference type="EMBL" id="TYA53275.1"/>
    </source>
</evidence>
<dbReference type="Gene3D" id="3.10.20.310">
    <property type="entry name" value="membrane protein fhac"/>
    <property type="match status" value="1"/>
</dbReference>
<protein>
    <recommendedName>
        <fullName evidence="1">POTRA domain-containing protein</fullName>
    </recommendedName>
</protein>
<evidence type="ECO:0000313" key="3">
    <source>
        <dbReference type="Proteomes" id="UP000324550"/>
    </source>
</evidence>
<accession>A0A5D0G360</accession>
<feature type="domain" description="POTRA" evidence="1">
    <location>
        <begin position="180"/>
        <end position="249"/>
    </location>
</feature>
<gene>
    <name evidence="2" type="ORF">FVF61_11555</name>
</gene>
<keyword evidence="3" id="KW-1185">Reference proteome</keyword>
<dbReference type="OrthoDB" id="9811416at2"/>
<dbReference type="AlphaFoldDB" id="A0A5D0G360"/>
<comment type="caution">
    <text evidence="2">The sequence shown here is derived from an EMBL/GenBank/DDBJ whole genome shotgun (WGS) entry which is preliminary data.</text>
</comment>
<reference evidence="2 3" key="1">
    <citation type="submission" date="2019-08" db="EMBL/GenBank/DDBJ databases">
        <title>Formosa sediminis sp. nov., isolated from marine sediment.</title>
        <authorList>
            <person name="Cao W.R."/>
        </authorList>
    </citation>
    <scope>NUCLEOTIDE SEQUENCE [LARGE SCALE GENOMIC DNA]</scope>
    <source>
        <strain evidence="2 3">1494</strain>
    </source>
</reference>
<proteinExistence type="predicted"/>
<dbReference type="EMBL" id="VSFC01000052">
    <property type="protein sequence ID" value="TYA53275.1"/>
    <property type="molecule type" value="Genomic_DNA"/>
</dbReference>
<dbReference type="Pfam" id="PF07244">
    <property type="entry name" value="POTRA"/>
    <property type="match status" value="1"/>
</dbReference>
<name>A0A5D0G360_9FLAO</name>
<evidence type="ECO:0000259" key="1">
    <source>
        <dbReference type="Pfam" id="PF07244"/>
    </source>
</evidence>
<dbReference type="Gene3D" id="2.40.160.50">
    <property type="entry name" value="membrane protein fhac: a member of the omp85/tpsb transporter family"/>
    <property type="match status" value="1"/>
</dbReference>
<dbReference type="GO" id="GO:0019867">
    <property type="term" value="C:outer membrane"/>
    <property type="evidence" value="ECO:0007669"/>
    <property type="project" value="InterPro"/>
</dbReference>
<dbReference type="InterPro" id="IPR010827">
    <property type="entry name" value="BamA/TamA_POTRA"/>
</dbReference>
<dbReference type="Proteomes" id="UP000324550">
    <property type="component" value="Unassembled WGS sequence"/>
</dbReference>
<sequence length="565" mass="65247">MIRILTLLLIVNCLFSIDASSQTLHLNIKGKDSSENRVIDSIKYLKEHKDYNSVINEVTNFKKTLNNIGYIESNISPIKKLNDSSLILNIGLNRKFDLINIYYNDSLIPKKIIQFVTNKITDTYFTIPIQGTEKALNTLNLKLSELGDPFSTLKLSDISIKNDNKINATLIVSDKLLIRHINKIIIKGYEKFPKSYLKYYIKIKEGDVFNLSEIKNQIKTLNELPFANQIKDPEILFSKDSTTIYLFINKTKNNNFDGFIGFGTNEETNKIEFSGYLNLELNNNLNYGESFRIIYKSDENEQKTFNVNLNLPYLFGTPLGTELELGLLKRDSSFTTVNQNVKLFYQINSRNKVFAGIRSVQSNDLLDSIYSNPLIKDYSTLFYNVRYQYIKRQKESVLFITNSLLDFQVETGSRDYENNSTKQYQYYIDAFHIFNLNPKNSIYLRVNSNGLFSDNYLENELIYFGGINSLRGFEENSLSATLYGLINTEYRYMFNNSIYVHTIIDAAYFENKITDQKEKLYGFGFGFGLVTKAGLLKFNFANGKTENQSFKFSNSQVHLSLTAFF</sequence>
<organism evidence="2 3">
    <name type="scientific">Formosa maritima</name>
    <dbReference type="NCBI Taxonomy" id="2592046"/>
    <lineage>
        <taxon>Bacteria</taxon>
        <taxon>Pseudomonadati</taxon>
        <taxon>Bacteroidota</taxon>
        <taxon>Flavobacteriia</taxon>
        <taxon>Flavobacteriales</taxon>
        <taxon>Flavobacteriaceae</taxon>
        <taxon>Formosa</taxon>
    </lineage>
</organism>